<proteinExistence type="predicted"/>
<gene>
    <name evidence="1" type="ORF">CRENBAI_023969</name>
</gene>
<keyword evidence="2" id="KW-1185">Reference proteome</keyword>
<dbReference type="Proteomes" id="UP001311232">
    <property type="component" value="Unassembled WGS sequence"/>
</dbReference>
<organism evidence="1 2">
    <name type="scientific">Crenichthys baileyi</name>
    <name type="common">White River springfish</name>
    <dbReference type="NCBI Taxonomy" id="28760"/>
    <lineage>
        <taxon>Eukaryota</taxon>
        <taxon>Metazoa</taxon>
        <taxon>Chordata</taxon>
        <taxon>Craniata</taxon>
        <taxon>Vertebrata</taxon>
        <taxon>Euteleostomi</taxon>
        <taxon>Actinopterygii</taxon>
        <taxon>Neopterygii</taxon>
        <taxon>Teleostei</taxon>
        <taxon>Neoteleostei</taxon>
        <taxon>Acanthomorphata</taxon>
        <taxon>Ovalentaria</taxon>
        <taxon>Atherinomorphae</taxon>
        <taxon>Cyprinodontiformes</taxon>
        <taxon>Goodeidae</taxon>
        <taxon>Crenichthys</taxon>
    </lineage>
</organism>
<evidence type="ECO:0000313" key="1">
    <source>
        <dbReference type="EMBL" id="KAK5620443.1"/>
    </source>
</evidence>
<dbReference type="AlphaFoldDB" id="A0AAV9SH44"/>
<name>A0AAV9SH44_9TELE</name>
<sequence length="107" mass="11614">MALWSKSSPASFCLSRYAPPLRCPVRPAGNGHETSSPVGFTVPVSIWLLRPLLHHPHLPPQVLLAPTGKPDFQAMCIRPSTQGQQNTVVLVLEVQIPAAGDLYDCPH</sequence>
<accession>A0AAV9SH44</accession>
<dbReference type="EMBL" id="JAHHUM010000362">
    <property type="protein sequence ID" value="KAK5620443.1"/>
    <property type="molecule type" value="Genomic_DNA"/>
</dbReference>
<reference evidence="1 2" key="1">
    <citation type="submission" date="2021-06" db="EMBL/GenBank/DDBJ databases">
        <authorList>
            <person name="Palmer J.M."/>
        </authorList>
    </citation>
    <scope>NUCLEOTIDE SEQUENCE [LARGE SCALE GENOMIC DNA]</scope>
    <source>
        <strain evidence="1 2">MEX-2019</strain>
        <tissue evidence="1">Muscle</tissue>
    </source>
</reference>
<comment type="caution">
    <text evidence="1">The sequence shown here is derived from an EMBL/GenBank/DDBJ whole genome shotgun (WGS) entry which is preliminary data.</text>
</comment>
<evidence type="ECO:0000313" key="2">
    <source>
        <dbReference type="Proteomes" id="UP001311232"/>
    </source>
</evidence>
<protein>
    <submittedName>
        <fullName evidence="1">Uncharacterized protein</fullName>
    </submittedName>
</protein>